<dbReference type="EMBL" id="FNJB01000005">
    <property type="protein sequence ID" value="SDO90421.1"/>
    <property type="molecule type" value="Genomic_DNA"/>
</dbReference>
<dbReference type="STRING" id="504798.SAMN05421871_102352"/>
<evidence type="ECO:0000313" key="3">
    <source>
        <dbReference type="Proteomes" id="UP000199651"/>
    </source>
</evidence>
<gene>
    <name evidence="2" type="ORF">SAMN05192558_105302</name>
</gene>
<sequence length="399" mass="44387">MDLQRHLAEEWFRRRGLPAVVRGRPTQLLVRILPVLAYFGSTELLTDVLFMIDGATQEEWEVLMENPAYELGYYSLLLGLLVLPPLSAWLAMTWVRRATAAGTSRGRVTAIVAIALYVVALPVFGYLIDATYFLPGVIWGGLIVLAAIGLVAIGAGSVFAWAVRMAVRQLRKLGTLTSRALPLLLLFTTFGFLTAEVWQSITALRGSRIWWVVGFFAVLAMLFMLAVLSDELRDMVRSRPRGADPDTLRGSPFETYLDEHPADAHPLRRVERLNMVLVLLLAQLIQAVAFGLLMFAIFVTFGSLAVRPEVMKAWSTHDLTSGTIYDIYLPFPNELLQVSIFLAAFSGLYFATSTATDARIRQSFFDPLIEHMAVNLSARHLYLGRWVGQPSGSTTQSTM</sequence>
<keyword evidence="3" id="KW-1185">Reference proteome</keyword>
<dbReference type="Proteomes" id="UP000199651">
    <property type="component" value="Unassembled WGS sequence"/>
</dbReference>
<dbReference type="OrthoDB" id="5242179at2"/>
<keyword evidence="1" id="KW-0812">Transmembrane</keyword>
<feature type="transmembrane region" description="Helical" evidence="1">
    <location>
        <begin position="107"/>
        <end position="128"/>
    </location>
</feature>
<name>A0A1H0NCP4_9PSEU</name>
<evidence type="ECO:0000256" key="1">
    <source>
        <dbReference type="SAM" id="Phobius"/>
    </source>
</evidence>
<feature type="transmembrane region" description="Helical" evidence="1">
    <location>
        <begin position="32"/>
        <end position="52"/>
    </location>
</feature>
<proteinExistence type="predicted"/>
<organism evidence="2 3">
    <name type="scientific">Actinokineospora alba</name>
    <dbReference type="NCBI Taxonomy" id="504798"/>
    <lineage>
        <taxon>Bacteria</taxon>
        <taxon>Bacillati</taxon>
        <taxon>Actinomycetota</taxon>
        <taxon>Actinomycetes</taxon>
        <taxon>Pseudonocardiales</taxon>
        <taxon>Pseudonocardiaceae</taxon>
        <taxon>Actinokineospora</taxon>
    </lineage>
</organism>
<feature type="transmembrane region" description="Helical" evidence="1">
    <location>
        <begin position="72"/>
        <end position="95"/>
    </location>
</feature>
<dbReference type="AlphaFoldDB" id="A0A1H0NCP4"/>
<reference evidence="3" key="1">
    <citation type="submission" date="2016-10" db="EMBL/GenBank/DDBJ databases">
        <authorList>
            <person name="Varghese N."/>
            <person name="Submissions S."/>
        </authorList>
    </citation>
    <scope>NUCLEOTIDE SEQUENCE [LARGE SCALE GENOMIC DNA]</scope>
    <source>
        <strain evidence="3">IBRC-M 10655</strain>
    </source>
</reference>
<feature type="transmembrane region" description="Helical" evidence="1">
    <location>
        <begin position="209"/>
        <end position="229"/>
    </location>
</feature>
<keyword evidence="1" id="KW-0472">Membrane</keyword>
<feature type="transmembrane region" description="Helical" evidence="1">
    <location>
        <begin position="276"/>
        <end position="301"/>
    </location>
</feature>
<dbReference type="RefSeq" id="WP_091375086.1">
    <property type="nucleotide sequence ID" value="NZ_FNDV01000002.1"/>
</dbReference>
<feature type="transmembrane region" description="Helical" evidence="1">
    <location>
        <begin position="140"/>
        <end position="163"/>
    </location>
</feature>
<keyword evidence="1" id="KW-1133">Transmembrane helix</keyword>
<accession>A0A1H0NCP4</accession>
<evidence type="ECO:0000313" key="2">
    <source>
        <dbReference type="EMBL" id="SDO90421.1"/>
    </source>
</evidence>
<protein>
    <submittedName>
        <fullName evidence="2">Uncharacterized protein</fullName>
    </submittedName>
</protein>
<feature type="transmembrane region" description="Helical" evidence="1">
    <location>
        <begin position="183"/>
        <end position="203"/>
    </location>
</feature>
<feature type="transmembrane region" description="Helical" evidence="1">
    <location>
        <begin position="335"/>
        <end position="352"/>
    </location>
</feature>